<reference evidence="1 2" key="1">
    <citation type="journal article" date="2019" name="Emerg. Microbes Infect.">
        <title>Comprehensive subspecies identification of 175 nontuberculous mycobacteria species based on 7547 genomic profiles.</title>
        <authorList>
            <person name="Matsumoto Y."/>
            <person name="Kinjo T."/>
            <person name="Motooka D."/>
            <person name="Nabeya D."/>
            <person name="Jung N."/>
            <person name="Uechi K."/>
            <person name="Horii T."/>
            <person name="Iida T."/>
            <person name="Fujita J."/>
            <person name="Nakamura S."/>
        </authorList>
    </citation>
    <scope>NUCLEOTIDE SEQUENCE [LARGE SCALE GENOMIC DNA]</scope>
    <source>
        <strain evidence="1 2">JCM 18439</strain>
    </source>
</reference>
<dbReference type="AlphaFoldDB" id="A0A7I7RPB8"/>
<dbReference type="Proteomes" id="UP000466431">
    <property type="component" value="Chromosome"/>
</dbReference>
<evidence type="ECO:0000313" key="2">
    <source>
        <dbReference type="Proteomes" id="UP000466431"/>
    </source>
</evidence>
<proteinExistence type="predicted"/>
<accession>A0A7I7RPB8</accession>
<dbReference type="InterPro" id="IPR045677">
    <property type="entry name" value="DUF6197"/>
</dbReference>
<organism evidence="1 2">
    <name type="scientific">Mycolicibacterium celeriflavum</name>
    <name type="common">Mycobacterium celeriflavum</name>
    <dbReference type="NCBI Taxonomy" id="1249101"/>
    <lineage>
        <taxon>Bacteria</taxon>
        <taxon>Bacillati</taxon>
        <taxon>Actinomycetota</taxon>
        <taxon>Actinomycetes</taxon>
        <taxon>Mycobacteriales</taxon>
        <taxon>Mycobacteriaceae</taxon>
        <taxon>Mycolicibacterium</taxon>
    </lineage>
</organism>
<protein>
    <submittedName>
        <fullName evidence="1">Uncharacterized protein</fullName>
    </submittedName>
</protein>
<keyword evidence="2" id="KW-1185">Reference proteome</keyword>
<name>A0A7I7RPB8_MYCCF</name>
<dbReference type="EMBL" id="AP022591">
    <property type="protein sequence ID" value="BBY45769.1"/>
    <property type="molecule type" value="Genomic_DNA"/>
</dbReference>
<evidence type="ECO:0000313" key="1">
    <source>
        <dbReference type="EMBL" id="BBY45769.1"/>
    </source>
</evidence>
<dbReference type="RefSeq" id="WP_234806230.1">
    <property type="nucleotide sequence ID" value="NZ_AP022591.1"/>
</dbReference>
<dbReference type="Pfam" id="PF19698">
    <property type="entry name" value="DUF6197"/>
    <property type="match status" value="1"/>
</dbReference>
<dbReference type="KEGG" id="mcee:MCEL_40640"/>
<gene>
    <name evidence="1" type="ORF">MCEL_40640</name>
</gene>
<sequence>MTTIAQTTAGMTAKTDREVIEDALALIEPHDGWTQGTYCRDADGAQVNPVLGSPGEWVRVRTEHIGTGGYRVRTEAGAAPCKFCLEGSLRTAAGYWQAMHPNAVHEQVDRLERLVLRLANSVAAQAWPSLRAYNDDAHTTKADAVLVLKRAAAHLDAQEPKRR</sequence>